<dbReference type="GO" id="GO:0008270">
    <property type="term" value="F:zinc ion binding"/>
    <property type="evidence" value="ECO:0007669"/>
    <property type="project" value="InterPro"/>
</dbReference>
<accession>A0A382D4Y7</accession>
<dbReference type="InterPro" id="IPR016193">
    <property type="entry name" value="Cytidine_deaminase-like"/>
</dbReference>
<dbReference type="SUPFAM" id="SSF53927">
    <property type="entry name" value="Cytidine deaminase-like"/>
    <property type="match status" value="1"/>
</dbReference>
<evidence type="ECO:0000256" key="2">
    <source>
        <dbReference type="ARBA" id="ARBA00022723"/>
    </source>
</evidence>
<dbReference type="AlphaFoldDB" id="A0A382D4Y7"/>
<keyword evidence="2" id="KW-0479">Metal-binding</keyword>
<evidence type="ECO:0000256" key="1">
    <source>
        <dbReference type="ARBA" id="ARBA00006576"/>
    </source>
</evidence>
<dbReference type="CDD" id="cd01285">
    <property type="entry name" value="nucleoside_deaminase"/>
    <property type="match status" value="1"/>
</dbReference>
<evidence type="ECO:0000259" key="5">
    <source>
        <dbReference type="PROSITE" id="PS51747"/>
    </source>
</evidence>
<sequence length="162" mass="18570">MSDKLSVNKKNFMKRAIQLSEENMHENSGGPFGTVIVKDRKIIAEGFNQVTSLNDPTAHAEIVAIRIACQNLNVFHLTGAEIYCSCEPCPMCLAAIYWVQLDRIYYANTREDAQQIGFDDNTIYEELTKNKNQRRIPTIQILSKEGKQAFHTWEKKVDKIPY</sequence>
<feature type="domain" description="CMP/dCMP-type deaminase" evidence="5">
    <location>
        <begin position="7"/>
        <end position="121"/>
    </location>
</feature>
<dbReference type="InterPro" id="IPR016192">
    <property type="entry name" value="APOBEC/CMP_deaminase_Zn-bd"/>
</dbReference>
<gene>
    <name evidence="6" type="ORF">METZ01_LOCUS186352</name>
</gene>
<dbReference type="PANTHER" id="PTHR11079:SF161">
    <property type="entry name" value="CMP_DCMP-TYPE DEAMINASE DOMAIN-CONTAINING PROTEIN"/>
    <property type="match status" value="1"/>
</dbReference>
<reference evidence="6" key="1">
    <citation type="submission" date="2018-05" db="EMBL/GenBank/DDBJ databases">
        <authorList>
            <person name="Lanie J.A."/>
            <person name="Ng W.-L."/>
            <person name="Kazmierczak K.M."/>
            <person name="Andrzejewski T.M."/>
            <person name="Davidsen T.M."/>
            <person name="Wayne K.J."/>
            <person name="Tettelin H."/>
            <person name="Glass J.I."/>
            <person name="Rusch D."/>
            <person name="Podicherti R."/>
            <person name="Tsui H.-C.T."/>
            <person name="Winkler M.E."/>
        </authorList>
    </citation>
    <scope>NUCLEOTIDE SEQUENCE</scope>
</reference>
<dbReference type="PANTHER" id="PTHR11079">
    <property type="entry name" value="CYTOSINE DEAMINASE FAMILY MEMBER"/>
    <property type="match status" value="1"/>
</dbReference>
<dbReference type="Pfam" id="PF00383">
    <property type="entry name" value="dCMP_cyt_deam_1"/>
    <property type="match status" value="1"/>
</dbReference>
<dbReference type="FunFam" id="3.40.140.10:FF:000011">
    <property type="entry name" value="tRNA-specific adenosine deaminase"/>
    <property type="match status" value="1"/>
</dbReference>
<name>A0A382D4Y7_9ZZZZ</name>
<dbReference type="GO" id="GO:0047974">
    <property type="term" value="F:guanosine deaminase activity"/>
    <property type="evidence" value="ECO:0007669"/>
    <property type="project" value="TreeGrafter"/>
</dbReference>
<dbReference type="InterPro" id="IPR002125">
    <property type="entry name" value="CMP_dCMP_dom"/>
</dbReference>
<protein>
    <recommendedName>
        <fullName evidence="5">CMP/dCMP-type deaminase domain-containing protein</fullName>
    </recommendedName>
</protein>
<evidence type="ECO:0000256" key="4">
    <source>
        <dbReference type="ARBA" id="ARBA00022833"/>
    </source>
</evidence>
<dbReference type="PROSITE" id="PS51747">
    <property type="entry name" value="CYT_DCMP_DEAMINASES_2"/>
    <property type="match status" value="1"/>
</dbReference>
<dbReference type="Gene3D" id="3.40.140.10">
    <property type="entry name" value="Cytidine Deaminase, domain 2"/>
    <property type="match status" value="1"/>
</dbReference>
<dbReference type="PROSITE" id="PS00903">
    <property type="entry name" value="CYT_DCMP_DEAMINASES_1"/>
    <property type="match status" value="1"/>
</dbReference>
<dbReference type="GO" id="GO:0006152">
    <property type="term" value="P:purine nucleoside catabolic process"/>
    <property type="evidence" value="ECO:0007669"/>
    <property type="project" value="TreeGrafter"/>
</dbReference>
<organism evidence="6">
    <name type="scientific">marine metagenome</name>
    <dbReference type="NCBI Taxonomy" id="408172"/>
    <lineage>
        <taxon>unclassified sequences</taxon>
        <taxon>metagenomes</taxon>
        <taxon>ecological metagenomes</taxon>
    </lineage>
</organism>
<evidence type="ECO:0000256" key="3">
    <source>
        <dbReference type="ARBA" id="ARBA00022801"/>
    </source>
</evidence>
<dbReference type="EMBL" id="UINC01037666">
    <property type="protein sequence ID" value="SVB33498.1"/>
    <property type="molecule type" value="Genomic_DNA"/>
</dbReference>
<keyword evidence="3" id="KW-0378">Hydrolase</keyword>
<proteinExistence type="inferred from homology"/>
<evidence type="ECO:0000313" key="6">
    <source>
        <dbReference type="EMBL" id="SVB33498.1"/>
    </source>
</evidence>
<comment type="similarity">
    <text evidence="1">Belongs to the cytidine and deoxycytidylate deaminase family.</text>
</comment>
<keyword evidence="4" id="KW-0862">Zinc</keyword>